<evidence type="ECO:0000256" key="2">
    <source>
        <dbReference type="ARBA" id="ARBA00022737"/>
    </source>
</evidence>
<proteinExistence type="predicted"/>
<dbReference type="InterPro" id="IPR036322">
    <property type="entry name" value="WD40_repeat_dom_sf"/>
</dbReference>
<dbReference type="InterPro" id="IPR001680">
    <property type="entry name" value="WD40_rpt"/>
</dbReference>
<feature type="repeat" description="WD" evidence="3">
    <location>
        <begin position="108"/>
        <end position="151"/>
    </location>
</feature>
<dbReference type="Gene3D" id="2.130.10.10">
    <property type="entry name" value="YVTN repeat-like/Quinoprotein amine dehydrogenase"/>
    <property type="match status" value="1"/>
</dbReference>
<dbReference type="PANTHER" id="PTHR44083">
    <property type="entry name" value="TOPLESS-RELATED PROTEIN 1-RELATED"/>
    <property type="match status" value="1"/>
</dbReference>
<dbReference type="PROSITE" id="PS50082">
    <property type="entry name" value="WD_REPEATS_2"/>
    <property type="match status" value="1"/>
</dbReference>
<organism evidence="4 5">
    <name type="scientific">Papaver atlanticum</name>
    <dbReference type="NCBI Taxonomy" id="357466"/>
    <lineage>
        <taxon>Eukaryota</taxon>
        <taxon>Viridiplantae</taxon>
        <taxon>Streptophyta</taxon>
        <taxon>Embryophyta</taxon>
        <taxon>Tracheophyta</taxon>
        <taxon>Spermatophyta</taxon>
        <taxon>Magnoliopsida</taxon>
        <taxon>Ranunculales</taxon>
        <taxon>Papaveraceae</taxon>
        <taxon>Papaveroideae</taxon>
        <taxon>Papaver</taxon>
    </lineage>
</organism>
<dbReference type="InterPro" id="IPR019775">
    <property type="entry name" value="WD40_repeat_CS"/>
</dbReference>
<sequence length="192" mass="21701">MDFHPIQQTLLLVGTSVGDITLWEAGSRELLFLKNFNKFRDREACRMEELYEPCFMQLQALPAKNSRVGVKRIIWSPDGSLFGVAYSRDIVQIYSYHGSDDVRLHLELDAHVGGVNDLAFSYHGNQLCVITCGDDKTVKVWDAASGTVEYTFKDHKDPVLTVCPYKGDVPMVLCTDYLLSSSGWNDNRMVLQ</sequence>
<keyword evidence="2" id="KW-0677">Repeat</keyword>
<dbReference type="GO" id="GO:0006355">
    <property type="term" value="P:regulation of DNA-templated transcription"/>
    <property type="evidence" value="ECO:0007669"/>
    <property type="project" value="InterPro"/>
</dbReference>
<gene>
    <name evidence="4" type="ORF">MKW98_019526</name>
</gene>
<dbReference type="InterPro" id="IPR015943">
    <property type="entry name" value="WD40/YVTN_repeat-like_dom_sf"/>
</dbReference>
<keyword evidence="5" id="KW-1185">Reference proteome</keyword>
<name>A0AAD4S8H3_9MAGN</name>
<comment type="caution">
    <text evidence="4">The sequence shown here is derived from an EMBL/GenBank/DDBJ whole genome shotgun (WGS) entry which is preliminary data.</text>
</comment>
<dbReference type="PROSITE" id="PS00678">
    <property type="entry name" value="WD_REPEATS_1"/>
    <property type="match status" value="1"/>
</dbReference>
<dbReference type="SUPFAM" id="SSF50978">
    <property type="entry name" value="WD40 repeat-like"/>
    <property type="match status" value="1"/>
</dbReference>
<reference evidence="4" key="1">
    <citation type="submission" date="2022-04" db="EMBL/GenBank/DDBJ databases">
        <title>A functionally conserved STORR gene fusion in Papaver species that diverged 16.8 million years ago.</title>
        <authorList>
            <person name="Catania T."/>
        </authorList>
    </citation>
    <scope>NUCLEOTIDE SEQUENCE</scope>
    <source>
        <strain evidence="4">S-188037</strain>
    </source>
</reference>
<dbReference type="Pfam" id="PF00400">
    <property type="entry name" value="WD40"/>
    <property type="match status" value="1"/>
</dbReference>
<evidence type="ECO:0000313" key="5">
    <source>
        <dbReference type="Proteomes" id="UP001202328"/>
    </source>
</evidence>
<dbReference type="AlphaFoldDB" id="A0AAD4S8H3"/>
<keyword evidence="1 3" id="KW-0853">WD repeat</keyword>
<dbReference type="EMBL" id="JAJJMB010012638">
    <property type="protein sequence ID" value="KAI3874953.1"/>
    <property type="molecule type" value="Genomic_DNA"/>
</dbReference>
<evidence type="ECO:0000313" key="4">
    <source>
        <dbReference type="EMBL" id="KAI3874953.1"/>
    </source>
</evidence>
<evidence type="ECO:0000256" key="1">
    <source>
        <dbReference type="ARBA" id="ARBA00022574"/>
    </source>
</evidence>
<dbReference type="InterPro" id="IPR027728">
    <property type="entry name" value="Topless_fam"/>
</dbReference>
<dbReference type="Proteomes" id="UP001202328">
    <property type="component" value="Unassembled WGS sequence"/>
</dbReference>
<dbReference type="PANTHER" id="PTHR44083:SF45">
    <property type="entry name" value="TOPLESS-RELATED PROTEIN 1"/>
    <property type="match status" value="1"/>
</dbReference>
<accession>A0AAD4S8H3</accession>
<dbReference type="SMART" id="SM00320">
    <property type="entry name" value="WD40"/>
    <property type="match status" value="2"/>
</dbReference>
<evidence type="ECO:0000256" key="3">
    <source>
        <dbReference type="PROSITE-ProRule" id="PRU00221"/>
    </source>
</evidence>
<protein>
    <submittedName>
        <fullName evidence="4">Uncharacterized protein</fullName>
    </submittedName>
</protein>